<sequence length="442" mass="52344">MHDFFPTSHPWGPPPGYDSFPYRSRRGYRFHDNRRYGYYGNNGIDFHKNRGYHDNEGFKRGSYSDVSRISIRKHRHDWDNEDYFGDKKFRRGSFSDRSNDSFRRRYHGHRRHSDGENNYRRTRRFSDGDLGYHQRTRFSGGNRLLDDGRHSFDRNYSRHRRRYSDPLYYGPYGPPVDKYYVSEPRIPYRTRPTVKVYEYEVEAPPYREEKIIEYVHEPVRRTPPPTVTYVKPRPIEIVEERPIIIESSPRYEQIIIKDDRPRLDNARYVSDRRSGFESVILDDDPVHVKYDVRAGRRTYTDVLPAAKIVELDDIEELMVPREVPIKSGHYEATTVDGSTSNYFFGRQDFHRSSRNGESALRRSAYNGNGDVRNGDSAFRRSTYTRNSDQNLRRSTYGGNDLRGTNLRGTQNELDHVLYHGKGKVTEIYEDPSEYALPKARIL</sequence>
<dbReference type="EMBL" id="CP111018">
    <property type="protein sequence ID" value="WAR11255.1"/>
    <property type="molecule type" value="Genomic_DNA"/>
</dbReference>
<keyword evidence="3" id="KW-1185">Reference proteome</keyword>
<evidence type="ECO:0000313" key="2">
    <source>
        <dbReference type="EMBL" id="WAR11255.1"/>
    </source>
</evidence>
<evidence type="ECO:0000256" key="1">
    <source>
        <dbReference type="SAM" id="MobiDB-lite"/>
    </source>
</evidence>
<accession>A0ABY7EMN3</accession>
<reference evidence="2" key="1">
    <citation type="submission" date="2022-11" db="EMBL/GenBank/DDBJ databases">
        <title>Centuries of genome instability and evolution in soft-shell clam transmissible cancer (bioRxiv).</title>
        <authorList>
            <person name="Hart S.F.M."/>
            <person name="Yonemitsu M.A."/>
            <person name="Giersch R.M."/>
            <person name="Beal B.F."/>
            <person name="Arriagada G."/>
            <person name="Davis B.W."/>
            <person name="Ostrander E.A."/>
            <person name="Goff S.P."/>
            <person name="Metzger M.J."/>
        </authorList>
    </citation>
    <scope>NUCLEOTIDE SEQUENCE</scope>
    <source>
        <strain evidence="2">MELC-2E11</strain>
        <tissue evidence="2">Siphon/mantle</tissue>
    </source>
</reference>
<feature type="region of interest" description="Disordered" evidence="1">
    <location>
        <begin position="105"/>
        <end position="144"/>
    </location>
</feature>
<dbReference type="Proteomes" id="UP001164746">
    <property type="component" value="Chromosome 7"/>
</dbReference>
<feature type="compositionally biased region" description="Basic and acidic residues" evidence="1">
    <location>
        <begin position="113"/>
        <end position="132"/>
    </location>
</feature>
<protein>
    <submittedName>
        <fullName evidence="2">Uncharacterized protein</fullName>
    </submittedName>
</protein>
<gene>
    <name evidence="2" type="ORF">MAR_036331</name>
</gene>
<organism evidence="2 3">
    <name type="scientific">Mya arenaria</name>
    <name type="common">Soft-shell clam</name>
    <dbReference type="NCBI Taxonomy" id="6604"/>
    <lineage>
        <taxon>Eukaryota</taxon>
        <taxon>Metazoa</taxon>
        <taxon>Spiralia</taxon>
        <taxon>Lophotrochozoa</taxon>
        <taxon>Mollusca</taxon>
        <taxon>Bivalvia</taxon>
        <taxon>Autobranchia</taxon>
        <taxon>Heteroconchia</taxon>
        <taxon>Euheterodonta</taxon>
        <taxon>Imparidentia</taxon>
        <taxon>Neoheterodontei</taxon>
        <taxon>Myida</taxon>
        <taxon>Myoidea</taxon>
        <taxon>Myidae</taxon>
        <taxon>Mya</taxon>
    </lineage>
</organism>
<evidence type="ECO:0000313" key="3">
    <source>
        <dbReference type="Proteomes" id="UP001164746"/>
    </source>
</evidence>
<name>A0ABY7EMN3_MYAAR</name>
<feature type="compositionally biased region" description="Polar residues" evidence="1">
    <location>
        <begin position="379"/>
        <end position="397"/>
    </location>
</feature>
<feature type="region of interest" description="Disordered" evidence="1">
    <location>
        <begin position="355"/>
        <end position="406"/>
    </location>
</feature>
<proteinExistence type="predicted"/>